<feature type="domain" description="Agd3 deacetylase" evidence="2">
    <location>
        <begin position="523"/>
        <end position="889"/>
    </location>
</feature>
<dbReference type="OrthoDB" id="2113314at2759"/>
<evidence type="ECO:0000313" key="5">
    <source>
        <dbReference type="EMBL" id="OQO01096.1"/>
    </source>
</evidence>
<evidence type="ECO:0000313" key="6">
    <source>
        <dbReference type="Proteomes" id="UP000192596"/>
    </source>
</evidence>
<dbReference type="STRING" id="1507870.A0A1V8SPJ7"/>
<proteinExistence type="predicted"/>
<dbReference type="Pfam" id="PF25116">
    <property type="entry name" value="CBM87_Agd3"/>
    <property type="match status" value="1"/>
</dbReference>
<dbReference type="InterPro" id="IPR015915">
    <property type="entry name" value="Kelch-typ_b-propeller"/>
</dbReference>
<comment type="caution">
    <text evidence="5">The sequence shown here is derived from an EMBL/GenBank/DDBJ whole genome shotgun (WGS) entry which is preliminary data.</text>
</comment>
<feature type="compositionally biased region" description="Polar residues" evidence="1">
    <location>
        <begin position="61"/>
        <end position="88"/>
    </location>
</feature>
<keyword evidence="6" id="KW-1185">Reference proteome</keyword>
<feature type="domain" description="Agd3 CBM87" evidence="3">
    <location>
        <begin position="303"/>
        <end position="509"/>
    </location>
</feature>
<evidence type="ECO:0000256" key="1">
    <source>
        <dbReference type="SAM" id="MobiDB-lite"/>
    </source>
</evidence>
<dbReference type="Proteomes" id="UP000192596">
    <property type="component" value="Unassembled WGS sequence"/>
</dbReference>
<sequence>MDSDAPSPTGLYVNPTDSNNGYLNSANSSQSSLIGMRAEYESTSEAEAEPTPEAEARQPSHMPSQSTTGPSPHTNQTPPEATPGTANLSGLVCNVHRTTGREPPPLVGATTTILGDKLYVFGGRKLSRAQPQLTSNLYELDLIHRHWTKLATQGDIPPARYFHSVCALGDTKLVCYGGMSPNPSGEVMADGQSDIIVMSDIHIYEASTRTWQKVAAGESPQGRYAHCTTILPSSAVFGSATAPLSALHHNPAGTQPNQGTLGVQLDGTGGAEMVVVGGQDSANHYIEQISIFNLRSLKWTGTTASSFSATSGLDAYGIPYQLVIIPSGGTTLPALNSSATAGNFGGILILSDVSYDYSGSYNSAITTAQYNALYAYQTAFGVRMVRLDVYPGSDSGTTAVTANGATGCCADGVEQTFAFTNSTGFPTANIKTGATVSTLGLYHYPAKISSTANTWAIAQFGTSGGFTAKSTAAVINIPAPGRQQMVFFIGWASEWSSTSNYLQHAYVHWMTRGLFTGARKVYFGTQIDDMHLTTALWSPAGAKYRVTPDDMSVYQAWTASVNSRLPAGSQYFVEIGHNGNGDIINSTNIGYSMYPSPCNPVDAIYYASPVESPDEEYIKPIGSGLDLWPTSAQSYNWTLQCAQLDKLATWFMNTTNRDVFAHISHTFTHLNLDNATFNDATREIYYNQAWLAQVGISAGKFSPHGLIPPAITGLHNGDVIRAWFTNGITNVVGDNSRDVLLNPTNVHWPLISNVSENGYAGLNIIPRWPTSIFFDCDTANCTTLEWTQTQQGDGTFTGLLAFEKDTTMRYLLGLRHDPYMFHQANLRSTGVGSYKVGTQTVKSIFQIWVETMTQEITRLTNWPLQTLKHDDIGTAFLNRMARDACGASLAYTYGTNGKTITAVTLSAANGNKCSTPIPVTVPGTGTTSGSATSDKVGAEPLIFWVTMNGSPVTINLGAAVTV</sequence>
<gene>
    <name evidence="5" type="ORF">B0A48_13339</name>
</gene>
<organism evidence="5 6">
    <name type="scientific">Cryoendolithus antarcticus</name>
    <dbReference type="NCBI Taxonomy" id="1507870"/>
    <lineage>
        <taxon>Eukaryota</taxon>
        <taxon>Fungi</taxon>
        <taxon>Dikarya</taxon>
        <taxon>Ascomycota</taxon>
        <taxon>Pezizomycotina</taxon>
        <taxon>Dothideomycetes</taxon>
        <taxon>Dothideomycetidae</taxon>
        <taxon>Cladosporiales</taxon>
        <taxon>Cladosporiaceae</taxon>
        <taxon>Cryoendolithus</taxon>
    </lineage>
</organism>
<dbReference type="Pfam" id="PF25117">
    <property type="entry name" value="Agd3_C"/>
    <property type="match status" value="1"/>
</dbReference>
<dbReference type="Pfam" id="PF25115">
    <property type="entry name" value="Agd3_CE"/>
    <property type="match status" value="1"/>
</dbReference>
<accession>A0A1V8SPJ7</accession>
<feature type="region of interest" description="Disordered" evidence="1">
    <location>
        <begin position="1"/>
        <end position="88"/>
    </location>
</feature>
<feature type="domain" description="Agd3 C-terminal" evidence="4">
    <location>
        <begin position="893"/>
        <end position="959"/>
    </location>
</feature>
<feature type="compositionally biased region" description="Polar residues" evidence="1">
    <location>
        <begin position="15"/>
        <end position="33"/>
    </location>
</feature>
<evidence type="ECO:0000259" key="3">
    <source>
        <dbReference type="Pfam" id="PF25116"/>
    </source>
</evidence>
<dbReference type="InterPro" id="IPR056826">
    <property type="entry name" value="Agd3_CE"/>
</dbReference>
<dbReference type="Gene3D" id="2.120.10.80">
    <property type="entry name" value="Kelch-type beta propeller"/>
    <property type="match status" value="1"/>
</dbReference>
<evidence type="ECO:0000259" key="4">
    <source>
        <dbReference type="Pfam" id="PF25117"/>
    </source>
</evidence>
<protein>
    <submittedName>
        <fullName evidence="5">Uncharacterized protein</fullName>
    </submittedName>
</protein>
<dbReference type="PANTHER" id="PTHR31002">
    <property type="entry name" value="SERIPAUPERIN"/>
    <property type="match status" value="1"/>
</dbReference>
<dbReference type="EMBL" id="NAJO01000032">
    <property type="protein sequence ID" value="OQO01096.1"/>
    <property type="molecule type" value="Genomic_DNA"/>
</dbReference>
<evidence type="ECO:0000259" key="2">
    <source>
        <dbReference type="Pfam" id="PF25115"/>
    </source>
</evidence>
<dbReference type="PANTHER" id="PTHR31002:SF34">
    <property type="entry name" value="CELL WALL PROTEIN CWP1-RELATED"/>
    <property type="match status" value="1"/>
</dbReference>
<dbReference type="Pfam" id="PF24681">
    <property type="entry name" value="Kelch_KLHDC2_KLHL20_DRC7"/>
    <property type="match status" value="1"/>
</dbReference>
<dbReference type="InterPro" id="IPR050788">
    <property type="entry name" value="Yeast_SRP1/TIP1_CWP"/>
</dbReference>
<dbReference type="AlphaFoldDB" id="A0A1V8SPJ7"/>
<reference evidence="6" key="1">
    <citation type="submission" date="2017-03" db="EMBL/GenBank/DDBJ databases">
        <title>Genomes of endolithic fungi from Antarctica.</title>
        <authorList>
            <person name="Coleine C."/>
            <person name="Masonjones S."/>
            <person name="Stajich J.E."/>
        </authorList>
    </citation>
    <scope>NUCLEOTIDE SEQUENCE [LARGE SCALE GENOMIC DNA]</scope>
    <source>
        <strain evidence="6">CCFEE 5527</strain>
    </source>
</reference>
<dbReference type="SUPFAM" id="SSF117281">
    <property type="entry name" value="Kelch motif"/>
    <property type="match status" value="1"/>
</dbReference>
<dbReference type="InterPro" id="IPR056825">
    <property type="entry name" value="Agd3_C"/>
</dbReference>
<dbReference type="InParanoid" id="A0A1V8SPJ7"/>
<name>A0A1V8SPJ7_9PEZI</name>
<feature type="compositionally biased region" description="Acidic residues" evidence="1">
    <location>
        <begin position="42"/>
        <end position="52"/>
    </location>
</feature>
<dbReference type="InterPro" id="IPR056827">
    <property type="entry name" value="CBM87_Agd3"/>
</dbReference>